<gene>
    <name evidence="1" type="ORF">D2V08_14530</name>
</gene>
<protein>
    <submittedName>
        <fullName evidence="1">Uncharacterized protein</fullName>
    </submittedName>
</protein>
<organism evidence="1 2">
    <name type="scientific">Flagellimonas lutimaris</name>
    <dbReference type="NCBI Taxonomy" id="475082"/>
    <lineage>
        <taxon>Bacteria</taxon>
        <taxon>Pseudomonadati</taxon>
        <taxon>Bacteroidota</taxon>
        <taxon>Flavobacteriia</taxon>
        <taxon>Flavobacteriales</taxon>
        <taxon>Flavobacteriaceae</taxon>
        <taxon>Flagellimonas</taxon>
    </lineage>
</organism>
<sequence>MQKIGLKSINLGYLIGETNLKKDLLYFDKLAFDENELDLSISLSSTVGNTLLGEEKFKETLNFQRAELDYLQEKGLVEGFNSDDLKKAAYERKLKPFTD</sequence>
<dbReference type="AlphaFoldDB" id="A0A3A1N8S1"/>
<dbReference type="RefSeq" id="WP_119608883.1">
    <property type="nucleotide sequence ID" value="NZ_QXFH01000077.1"/>
</dbReference>
<accession>A0A3A1N8S1</accession>
<proteinExistence type="predicted"/>
<dbReference type="EMBL" id="QXFH01000077">
    <property type="protein sequence ID" value="RIV30322.1"/>
    <property type="molecule type" value="Genomic_DNA"/>
</dbReference>
<comment type="caution">
    <text evidence="1">The sequence shown here is derived from an EMBL/GenBank/DDBJ whole genome shotgun (WGS) entry which is preliminary data.</text>
</comment>
<dbReference type="Proteomes" id="UP000266067">
    <property type="component" value="Unassembled WGS sequence"/>
</dbReference>
<keyword evidence="2" id="KW-1185">Reference proteome</keyword>
<name>A0A3A1N8S1_9FLAO</name>
<evidence type="ECO:0000313" key="1">
    <source>
        <dbReference type="EMBL" id="RIV30322.1"/>
    </source>
</evidence>
<evidence type="ECO:0000313" key="2">
    <source>
        <dbReference type="Proteomes" id="UP000266067"/>
    </source>
</evidence>
<reference evidence="1 2" key="1">
    <citation type="submission" date="2018-08" db="EMBL/GenBank/DDBJ databases">
        <title>Proposal of Muricauda 72 sp.nov. and Muricauda NH166 sp.nov., isolated from seawater.</title>
        <authorList>
            <person name="Cheng H."/>
            <person name="Wu Y.-H."/>
            <person name="Guo L.-L."/>
            <person name="Xu X.-W."/>
        </authorList>
    </citation>
    <scope>NUCLEOTIDE SEQUENCE [LARGE SCALE GENOMIC DNA]</scope>
    <source>
        <strain evidence="1 2">KCTC 22173</strain>
    </source>
</reference>